<dbReference type="GO" id="GO:0000324">
    <property type="term" value="C:fungal-type vacuole"/>
    <property type="evidence" value="ECO:0007669"/>
    <property type="project" value="TreeGrafter"/>
</dbReference>
<dbReference type="InterPro" id="IPR007568">
    <property type="entry name" value="RTA1"/>
</dbReference>
<protein>
    <submittedName>
        <fullName evidence="5">Parasitic phase-specific protein psp-1</fullName>
    </submittedName>
</protein>
<dbReference type="PANTHER" id="PTHR31465">
    <property type="entry name" value="PROTEIN RTA1-RELATED"/>
    <property type="match status" value="1"/>
</dbReference>
<keyword evidence="4" id="KW-0472">Membrane</keyword>
<dbReference type="STRING" id="1573173.A0A167E2X3"/>
<comment type="subcellular location">
    <subcellularLocation>
        <location evidence="1">Membrane</location>
        <topology evidence="1">Multi-pass membrane protein</topology>
    </subcellularLocation>
</comment>
<name>A0A167E2X3_COLIC</name>
<reference evidence="5 6" key="1">
    <citation type="submission" date="2015-06" db="EMBL/GenBank/DDBJ databases">
        <title>Survival trade-offs in plant roots during colonization by closely related pathogenic and mutualistic fungi.</title>
        <authorList>
            <person name="Hacquard S."/>
            <person name="Kracher B."/>
            <person name="Hiruma K."/>
            <person name="Weinman A."/>
            <person name="Muench P."/>
            <person name="Garrido Oter R."/>
            <person name="Ver Loren van Themaat E."/>
            <person name="Dallerey J.-F."/>
            <person name="Damm U."/>
            <person name="Henrissat B."/>
            <person name="Lespinet O."/>
            <person name="Thon M."/>
            <person name="Kemen E."/>
            <person name="McHardy A.C."/>
            <person name="Schulze-Lefert P."/>
            <person name="O'Connell R.J."/>
        </authorList>
    </citation>
    <scope>NUCLEOTIDE SEQUENCE [LARGE SCALE GENOMIC DNA]</scope>
    <source>
        <strain evidence="5 6">MAFF 238704</strain>
    </source>
</reference>
<dbReference type="Pfam" id="PF04479">
    <property type="entry name" value="RTA1"/>
    <property type="match status" value="1"/>
</dbReference>
<evidence type="ECO:0000313" key="6">
    <source>
        <dbReference type="Proteomes" id="UP000076584"/>
    </source>
</evidence>
<evidence type="ECO:0000256" key="3">
    <source>
        <dbReference type="ARBA" id="ARBA00022989"/>
    </source>
</evidence>
<gene>
    <name evidence="5" type="ORF">CI238_12147</name>
</gene>
<comment type="caution">
    <text evidence="5">The sequence shown here is derived from an EMBL/GenBank/DDBJ whole genome shotgun (WGS) entry which is preliminary data.</text>
</comment>
<sequence>MATLPNGLIAFGPSANCTLELCPIEWSILRYQPSIPASGTFIAFFALALVIHAVQGIKWKTWGFMASMICGCVLEIVGYVGRLFIHNNPFDFEGFLMQIICITVAPVFFSAAIYVLLSQTINFLDRSISRFSPRLYYWTFIPLDIVSLVLQAVGGALSSVSTTKEAVDRGVNISLAGLVLQVASLLVFCGLFADYMITYTRSKARPPMSQRLKVYLLFLGLSTFFVLLRCVYRIVELHEGYFSHWFRDETLFIALESAVMVLAVFSLVFGHPGLVFTEKEGKRSTRNSHNFISRDEGGQIMDVNKEIQKEARIDENT</sequence>
<accession>A0A167E2X3</accession>
<evidence type="ECO:0000256" key="1">
    <source>
        <dbReference type="ARBA" id="ARBA00004141"/>
    </source>
</evidence>
<dbReference type="GO" id="GO:0005886">
    <property type="term" value="C:plasma membrane"/>
    <property type="evidence" value="ECO:0007669"/>
    <property type="project" value="TreeGrafter"/>
</dbReference>
<dbReference type="AlphaFoldDB" id="A0A167E2X3"/>
<keyword evidence="6" id="KW-1185">Reference proteome</keyword>
<evidence type="ECO:0000256" key="4">
    <source>
        <dbReference type="ARBA" id="ARBA00023136"/>
    </source>
</evidence>
<dbReference type="Proteomes" id="UP000076584">
    <property type="component" value="Unassembled WGS sequence"/>
</dbReference>
<keyword evidence="2" id="KW-0812">Transmembrane</keyword>
<keyword evidence="3" id="KW-1133">Transmembrane helix</keyword>
<evidence type="ECO:0000256" key="2">
    <source>
        <dbReference type="ARBA" id="ARBA00022692"/>
    </source>
</evidence>
<dbReference type="PANTHER" id="PTHR31465:SF9">
    <property type="entry name" value="SPHINGOID LONG-CHAIN BASE TRANSPORTER RSB1"/>
    <property type="match status" value="1"/>
</dbReference>
<evidence type="ECO:0000313" key="5">
    <source>
        <dbReference type="EMBL" id="KZL84639.1"/>
    </source>
</evidence>
<proteinExistence type="predicted"/>
<dbReference type="EMBL" id="LFIW01000837">
    <property type="protein sequence ID" value="KZL84639.1"/>
    <property type="molecule type" value="Genomic_DNA"/>
</dbReference>
<dbReference type="OrthoDB" id="4521223at2759"/>
<organism evidence="5 6">
    <name type="scientific">Colletotrichum incanum</name>
    <name type="common">Soybean anthracnose fungus</name>
    <dbReference type="NCBI Taxonomy" id="1573173"/>
    <lineage>
        <taxon>Eukaryota</taxon>
        <taxon>Fungi</taxon>
        <taxon>Dikarya</taxon>
        <taxon>Ascomycota</taxon>
        <taxon>Pezizomycotina</taxon>
        <taxon>Sordariomycetes</taxon>
        <taxon>Hypocreomycetidae</taxon>
        <taxon>Glomerellales</taxon>
        <taxon>Glomerellaceae</taxon>
        <taxon>Colletotrichum</taxon>
        <taxon>Colletotrichum spaethianum species complex</taxon>
    </lineage>
</organism>